<keyword evidence="3" id="KW-0560">Oxidoreductase</keyword>
<reference evidence="7 8" key="1">
    <citation type="submission" date="2019-03" db="EMBL/GenBank/DDBJ databases">
        <title>Draft genome sequences of novel Actinobacteria.</title>
        <authorList>
            <person name="Sahin N."/>
            <person name="Ay H."/>
            <person name="Saygin H."/>
        </authorList>
    </citation>
    <scope>NUCLEOTIDE SEQUENCE [LARGE SCALE GENOMIC DNA]</scope>
    <source>
        <strain evidence="7 8">6K102</strain>
    </source>
</reference>
<dbReference type="PANTHER" id="PTHR44379:SF8">
    <property type="entry name" value="XANTHINE DEHYDROGENASE IRON-SULFUR-BINDING SUBUNIT XDHC-RELATED"/>
    <property type="match status" value="1"/>
</dbReference>
<evidence type="ECO:0000256" key="4">
    <source>
        <dbReference type="ARBA" id="ARBA00023004"/>
    </source>
</evidence>
<keyword evidence="4" id="KW-0408">Iron</keyword>
<name>A0A4R5FU04_9ACTN</name>
<dbReference type="Gene3D" id="1.10.150.120">
    <property type="entry name" value="[2Fe-2S]-binding domain"/>
    <property type="match status" value="1"/>
</dbReference>
<comment type="caution">
    <text evidence="7">The sequence shown here is derived from an EMBL/GenBank/DDBJ whole genome shotgun (WGS) entry which is preliminary data.</text>
</comment>
<evidence type="ECO:0000256" key="1">
    <source>
        <dbReference type="ARBA" id="ARBA00022714"/>
    </source>
</evidence>
<dbReference type="SUPFAM" id="SSF54292">
    <property type="entry name" value="2Fe-2S ferredoxin-like"/>
    <property type="match status" value="1"/>
</dbReference>
<dbReference type="GO" id="GO:0051537">
    <property type="term" value="F:2 iron, 2 sulfur cluster binding"/>
    <property type="evidence" value="ECO:0007669"/>
    <property type="project" value="UniProtKB-KW"/>
</dbReference>
<evidence type="ECO:0000256" key="2">
    <source>
        <dbReference type="ARBA" id="ARBA00022723"/>
    </source>
</evidence>
<dbReference type="PROSITE" id="PS51085">
    <property type="entry name" value="2FE2S_FER_2"/>
    <property type="match status" value="1"/>
</dbReference>
<organism evidence="7 8">
    <name type="scientific">Nonomuraea mesophila</name>
    <dbReference type="NCBI Taxonomy" id="2530382"/>
    <lineage>
        <taxon>Bacteria</taxon>
        <taxon>Bacillati</taxon>
        <taxon>Actinomycetota</taxon>
        <taxon>Actinomycetes</taxon>
        <taxon>Streptosporangiales</taxon>
        <taxon>Streptosporangiaceae</taxon>
        <taxon>Nonomuraea</taxon>
    </lineage>
</organism>
<keyword evidence="8" id="KW-1185">Reference proteome</keyword>
<dbReference type="InterPro" id="IPR036010">
    <property type="entry name" value="2Fe-2S_ferredoxin-like_sf"/>
</dbReference>
<evidence type="ECO:0000256" key="3">
    <source>
        <dbReference type="ARBA" id="ARBA00023002"/>
    </source>
</evidence>
<dbReference type="PROSITE" id="PS00197">
    <property type="entry name" value="2FE2S_FER_1"/>
    <property type="match status" value="1"/>
</dbReference>
<dbReference type="Proteomes" id="UP000295136">
    <property type="component" value="Unassembled WGS sequence"/>
</dbReference>
<dbReference type="InterPro" id="IPR051452">
    <property type="entry name" value="Diverse_Oxidoreductases"/>
</dbReference>
<dbReference type="AlphaFoldDB" id="A0A4R5FU04"/>
<dbReference type="GO" id="GO:0046872">
    <property type="term" value="F:metal ion binding"/>
    <property type="evidence" value="ECO:0007669"/>
    <property type="project" value="UniProtKB-KW"/>
</dbReference>
<dbReference type="InterPro" id="IPR036884">
    <property type="entry name" value="2Fe-2S-bd_dom_sf"/>
</dbReference>
<protein>
    <submittedName>
        <fullName evidence="7">(2Fe-2S)-binding protein</fullName>
    </submittedName>
</protein>
<keyword evidence="5" id="KW-0411">Iron-sulfur</keyword>
<keyword evidence="1" id="KW-0001">2Fe-2S</keyword>
<gene>
    <name evidence="7" type="ORF">E1295_08130</name>
</gene>
<dbReference type="PANTHER" id="PTHR44379">
    <property type="entry name" value="OXIDOREDUCTASE WITH IRON-SULFUR SUBUNIT"/>
    <property type="match status" value="1"/>
</dbReference>
<accession>A0A4R5FU04</accession>
<dbReference type="RefSeq" id="WP_132629164.1">
    <property type="nucleotide sequence ID" value="NZ_SMLD01000014.1"/>
</dbReference>
<dbReference type="Gene3D" id="3.10.20.30">
    <property type="match status" value="1"/>
</dbReference>
<evidence type="ECO:0000256" key="5">
    <source>
        <dbReference type="ARBA" id="ARBA00023014"/>
    </source>
</evidence>
<dbReference type="InterPro" id="IPR006058">
    <property type="entry name" value="2Fe2S_fd_BS"/>
</dbReference>
<keyword evidence="2" id="KW-0479">Metal-binding</keyword>
<evidence type="ECO:0000313" key="8">
    <source>
        <dbReference type="Proteomes" id="UP000295136"/>
    </source>
</evidence>
<dbReference type="EMBL" id="SMLD01000014">
    <property type="protein sequence ID" value="TDE57391.1"/>
    <property type="molecule type" value="Genomic_DNA"/>
</dbReference>
<dbReference type="InterPro" id="IPR001041">
    <property type="entry name" value="2Fe-2S_ferredoxin-type"/>
</dbReference>
<dbReference type="Pfam" id="PF01799">
    <property type="entry name" value="Fer2_2"/>
    <property type="match status" value="1"/>
</dbReference>
<evidence type="ECO:0000313" key="7">
    <source>
        <dbReference type="EMBL" id="TDE57391.1"/>
    </source>
</evidence>
<dbReference type="InterPro" id="IPR002888">
    <property type="entry name" value="2Fe-2S-bd"/>
</dbReference>
<evidence type="ECO:0000259" key="6">
    <source>
        <dbReference type="PROSITE" id="PS51085"/>
    </source>
</evidence>
<feature type="domain" description="2Fe-2S ferredoxin-type" evidence="6">
    <location>
        <begin position="1"/>
        <end position="76"/>
    </location>
</feature>
<proteinExistence type="predicted"/>
<dbReference type="InterPro" id="IPR012675">
    <property type="entry name" value="Beta-grasp_dom_sf"/>
</dbReference>
<dbReference type="SUPFAM" id="SSF47741">
    <property type="entry name" value="CO dehydrogenase ISP C-domain like"/>
    <property type="match status" value="1"/>
</dbReference>
<sequence>MNEEVYVNGERVSLPATERRLVDWLRDDLGLTGTKEPCGRGHCGGCSVLLDEAVVPACCVLTSGVAGRRVLTIEGLETLGDPLPAAFVAHGAVQCGFCTPGMIVAARALLCDADPTGPPLDHSTVRRALAGNLCRCTGYGQQVSAILSTAADEGLPVIPHDAEPLLAPPVEPACQEPL</sequence>
<dbReference type="GO" id="GO:0016491">
    <property type="term" value="F:oxidoreductase activity"/>
    <property type="evidence" value="ECO:0007669"/>
    <property type="project" value="UniProtKB-KW"/>
</dbReference>